<proteinExistence type="predicted"/>
<feature type="chain" id="PRO_5012165763" description="Lipoprotein" evidence="1">
    <location>
        <begin position="20"/>
        <end position="202"/>
    </location>
</feature>
<evidence type="ECO:0000256" key="1">
    <source>
        <dbReference type="SAM" id="SignalP"/>
    </source>
</evidence>
<evidence type="ECO:0008006" key="4">
    <source>
        <dbReference type="Google" id="ProtNLM"/>
    </source>
</evidence>
<feature type="signal peptide" evidence="1">
    <location>
        <begin position="1"/>
        <end position="19"/>
    </location>
</feature>
<dbReference type="AlphaFoldDB" id="A0A1V0B5A4"/>
<accession>A0A1V0B5A4</accession>
<evidence type="ECO:0000313" key="2">
    <source>
        <dbReference type="EMBL" id="AQZ94974.1"/>
    </source>
</evidence>
<dbReference type="Proteomes" id="UP000243488">
    <property type="component" value="Chromosome"/>
</dbReference>
<keyword evidence="1" id="KW-0732">Signal</keyword>
<name>A0A1V0B5A4_9GAMM</name>
<dbReference type="EMBL" id="CP020100">
    <property type="protein sequence ID" value="AQZ94974.1"/>
    <property type="molecule type" value="Genomic_DNA"/>
</dbReference>
<gene>
    <name evidence="2" type="ORF">BVH74_09525</name>
</gene>
<protein>
    <recommendedName>
        <fullName evidence="4">Lipoprotein</fullName>
    </recommendedName>
</protein>
<dbReference type="KEGG" id="ppha:BVH74_09525"/>
<dbReference type="PROSITE" id="PS51257">
    <property type="entry name" value="PROKAR_LIPOPROTEIN"/>
    <property type="match status" value="1"/>
</dbReference>
<evidence type="ECO:0000313" key="3">
    <source>
        <dbReference type="Proteomes" id="UP000243488"/>
    </source>
</evidence>
<organism evidence="2 3">
    <name type="scientific">Halopseudomonas phragmitis</name>
    <dbReference type="NCBI Taxonomy" id="1931241"/>
    <lineage>
        <taxon>Bacteria</taxon>
        <taxon>Pseudomonadati</taxon>
        <taxon>Pseudomonadota</taxon>
        <taxon>Gammaproteobacteria</taxon>
        <taxon>Pseudomonadales</taxon>
        <taxon>Pseudomonadaceae</taxon>
        <taxon>Halopseudomonas</taxon>
    </lineage>
</organism>
<sequence>MRGALVAAAGLVLSGCALFATSPEQGPEQRVMGLLEHSGGNSWQLQPCSGREALVVEDGAGLEELFAELAQPGQSAIFVDVSGRLVGQGVLQVSQVWRMQSVGRGCADQVGAIARWVALGDDPLWQAELGEQGMRLNTREWVPVIDEQLPGVALNFRTLRGEAAELWIYPQGCRAIPGSFFHQRAVLEHDGLRQEGCAYRGW</sequence>
<keyword evidence="3" id="KW-1185">Reference proteome</keyword>
<reference evidence="2 3" key="1">
    <citation type="submission" date="2017-03" db="EMBL/GenBank/DDBJ databases">
        <title>Complete genome sequence of the novel DNRA strain Pseudomonas sp. S-6-2 isolated from Chinese polluted river sediment. Journal of Biotechnology.</title>
        <authorList>
            <person name="Li J."/>
            <person name="Xiang F."/>
            <person name="Wang L."/>
            <person name="Xi L."/>
            <person name="Liu J."/>
        </authorList>
    </citation>
    <scope>NUCLEOTIDE SEQUENCE [LARGE SCALE GENOMIC DNA]</scope>
    <source>
        <strain evidence="2 3">S-6-2</strain>
    </source>
</reference>